<keyword evidence="18" id="KW-1185">Reference proteome</keyword>
<dbReference type="PATRIC" id="fig|746697.3.peg.1290"/>
<evidence type="ECO:0000256" key="1">
    <source>
        <dbReference type="ARBA" id="ARBA00000098"/>
    </source>
</evidence>
<dbReference type="eggNOG" id="COG0308">
    <property type="taxonomic scope" value="Bacteria"/>
</dbReference>
<dbReference type="HOGENOM" id="CLU_014298_1_0_10"/>
<evidence type="ECO:0000259" key="16">
    <source>
        <dbReference type="Pfam" id="PF18962"/>
    </source>
</evidence>
<evidence type="ECO:0000256" key="13">
    <source>
        <dbReference type="SAM" id="SignalP"/>
    </source>
</evidence>
<dbReference type="GO" id="GO:0005615">
    <property type="term" value="C:extracellular space"/>
    <property type="evidence" value="ECO:0007669"/>
    <property type="project" value="TreeGrafter"/>
</dbReference>
<dbReference type="AlphaFoldDB" id="I3YUV0"/>
<dbReference type="STRING" id="746697.Aeqsu_1275"/>
<keyword evidence="6 17" id="KW-0031">Aminopeptidase</keyword>
<comment type="catalytic activity">
    <reaction evidence="1">
        <text>Release of an N-terminal amino acid, Xaa-|-Yaa- from a peptide, amide or arylamide. Xaa is preferably Ala, but may be most amino acids including Pro (slow action). When a terminal hydrophobic residue is followed by a prolyl residue, the two may be released as an intact Xaa-Pro dipeptide.</text>
        <dbReference type="EC" id="3.4.11.2"/>
    </reaction>
</comment>
<dbReference type="Pfam" id="PF17900">
    <property type="entry name" value="Peptidase_M1_N"/>
    <property type="match status" value="1"/>
</dbReference>
<protein>
    <recommendedName>
        <fullName evidence="5">Aminopeptidase N</fullName>
        <ecNumber evidence="4">3.4.11.2</ecNumber>
    </recommendedName>
</protein>
<evidence type="ECO:0000256" key="2">
    <source>
        <dbReference type="ARBA" id="ARBA00001947"/>
    </source>
</evidence>
<evidence type="ECO:0000256" key="9">
    <source>
        <dbReference type="ARBA" id="ARBA00022729"/>
    </source>
</evidence>
<evidence type="ECO:0000256" key="3">
    <source>
        <dbReference type="ARBA" id="ARBA00010136"/>
    </source>
</evidence>
<dbReference type="KEGG" id="asl:Aeqsu_1275"/>
<dbReference type="GO" id="GO:0042277">
    <property type="term" value="F:peptide binding"/>
    <property type="evidence" value="ECO:0007669"/>
    <property type="project" value="TreeGrafter"/>
</dbReference>
<dbReference type="CDD" id="cd09603">
    <property type="entry name" value="M1_APN_like"/>
    <property type="match status" value="1"/>
</dbReference>
<dbReference type="PANTHER" id="PTHR11533:SF174">
    <property type="entry name" value="PUROMYCIN-SENSITIVE AMINOPEPTIDASE-RELATED"/>
    <property type="match status" value="1"/>
</dbReference>
<dbReference type="RefSeq" id="WP_014782026.1">
    <property type="nucleotide sequence ID" value="NC_018013.1"/>
</dbReference>
<feature type="domain" description="Secretion system C-terminal sorting" evidence="16">
    <location>
        <begin position="574"/>
        <end position="641"/>
    </location>
</feature>
<dbReference type="InterPro" id="IPR027268">
    <property type="entry name" value="Peptidase_M4/M1_CTD_sf"/>
</dbReference>
<dbReference type="Pfam" id="PF01433">
    <property type="entry name" value="Peptidase_M1"/>
    <property type="match status" value="1"/>
</dbReference>
<dbReference type="GO" id="GO:0016020">
    <property type="term" value="C:membrane"/>
    <property type="evidence" value="ECO:0007669"/>
    <property type="project" value="TreeGrafter"/>
</dbReference>
<keyword evidence="7" id="KW-0645">Protease</keyword>
<evidence type="ECO:0000256" key="8">
    <source>
        <dbReference type="ARBA" id="ARBA00022723"/>
    </source>
</evidence>
<proteinExistence type="inferred from homology"/>
<reference evidence="17 18" key="1">
    <citation type="submission" date="2012-06" db="EMBL/GenBank/DDBJ databases">
        <title>The complete genome of Aequorivita sublithincola DSM 14238.</title>
        <authorList>
            <consortium name="US DOE Joint Genome Institute (JGI-PGF)"/>
            <person name="Lucas S."/>
            <person name="Copeland A."/>
            <person name="Lapidus A."/>
            <person name="Goodwin L."/>
            <person name="Pitluck S."/>
            <person name="Peters L."/>
            <person name="Munk A.C.C."/>
            <person name="Kyrpides N."/>
            <person name="Mavromatis K."/>
            <person name="Pagani I."/>
            <person name="Ivanova N."/>
            <person name="Ovchinnikova G."/>
            <person name="Zeytun A."/>
            <person name="Detter J.C."/>
            <person name="Han C."/>
            <person name="Land M."/>
            <person name="Hauser L."/>
            <person name="Markowitz V."/>
            <person name="Cheng J.-F."/>
            <person name="Hugenholtz P."/>
            <person name="Woyke T."/>
            <person name="Wu D."/>
            <person name="Tindall B."/>
            <person name="Faehnrich R."/>
            <person name="Brambilla E."/>
            <person name="Klenk H.-P."/>
            <person name="Eisen J.A."/>
        </authorList>
    </citation>
    <scope>NUCLEOTIDE SEQUENCE [LARGE SCALE GENOMIC DNA]</scope>
    <source>
        <strain evidence="18">DSM 14238 / LMG 21431 / ACAM 643 / 9-3</strain>
    </source>
</reference>
<dbReference type="EC" id="3.4.11.2" evidence="4"/>
<evidence type="ECO:0000313" key="18">
    <source>
        <dbReference type="Proteomes" id="UP000006049"/>
    </source>
</evidence>
<evidence type="ECO:0000259" key="14">
    <source>
        <dbReference type="Pfam" id="PF01433"/>
    </source>
</evidence>
<dbReference type="OrthoDB" id="100605at2"/>
<dbReference type="Gene3D" id="1.10.390.10">
    <property type="entry name" value="Neutral Protease Domain 2"/>
    <property type="match status" value="1"/>
</dbReference>
<evidence type="ECO:0000256" key="11">
    <source>
        <dbReference type="ARBA" id="ARBA00022833"/>
    </source>
</evidence>
<dbReference type="InterPro" id="IPR014782">
    <property type="entry name" value="Peptidase_M1_dom"/>
</dbReference>
<dbReference type="InterPro" id="IPR001930">
    <property type="entry name" value="Peptidase_M1"/>
</dbReference>
<dbReference type="PRINTS" id="PR00756">
    <property type="entry name" value="ALADIPTASE"/>
</dbReference>
<dbReference type="GO" id="GO:0043171">
    <property type="term" value="P:peptide catabolic process"/>
    <property type="evidence" value="ECO:0007669"/>
    <property type="project" value="TreeGrafter"/>
</dbReference>
<gene>
    <name evidence="17" type="ordered locus">Aeqsu_1275</name>
</gene>
<name>I3YUV0_AEQSU</name>
<dbReference type="Pfam" id="PF18962">
    <property type="entry name" value="Por_Secre_tail"/>
    <property type="match status" value="1"/>
</dbReference>
<dbReference type="EMBL" id="CP003280">
    <property type="protein sequence ID" value="AFL80768.1"/>
    <property type="molecule type" value="Genomic_DNA"/>
</dbReference>
<keyword evidence="11" id="KW-0862">Zinc</keyword>
<evidence type="ECO:0000256" key="7">
    <source>
        <dbReference type="ARBA" id="ARBA00022670"/>
    </source>
</evidence>
<feature type="domain" description="Aminopeptidase N-like N-terminal" evidence="15">
    <location>
        <begin position="47"/>
        <end position="231"/>
    </location>
</feature>
<accession>I3YUV0</accession>
<evidence type="ECO:0000256" key="4">
    <source>
        <dbReference type="ARBA" id="ARBA00012564"/>
    </source>
</evidence>
<dbReference type="GO" id="GO:0005737">
    <property type="term" value="C:cytoplasm"/>
    <property type="evidence" value="ECO:0007669"/>
    <property type="project" value="TreeGrafter"/>
</dbReference>
<evidence type="ECO:0000256" key="12">
    <source>
        <dbReference type="ARBA" id="ARBA00023049"/>
    </source>
</evidence>
<dbReference type="InterPro" id="IPR045357">
    <property type="entry name" value="Aminopeptidase_N-like_N"/>
</dbReference>
<dbReference type="PANTHER" id="PTHR11533">
    <property type="entry name" value="PROTEASE M1 ZINC METALLOPROTEASE"/>
    <property type="match status" value="1"/>
</dbReference>
<dbReference type="InterPro" id="IPR042097">
    <property type="entry name" value="Aminopeptidase_N-like_N_sf"/>
</dbReference>
<evidence type="ECO:0000256" key="6">
    <source>
        <dbReference type="ARBA" id="ARBA00022438"/>
    </source>
</evidence>
<keyword evidence="9 13" id="KW-0732">Signal</keyword>
<dbReference type="GO" id="GO:0070006">
    <property type="term" value="F:metalloaminopeptidase activity"/>
    <property type="evidence" value="ECO:0007669"/>
    <property type="project" value="TreeGrafter"/>
</dbReference>
<keyword evidence="10" id="KW-0378">Hydrolase</keyword>
<comment type="similarity">
    <text evidence="3">Belongs to the peptidase M1 family.</text>
</comment>
<sequence>MKAFVLPFFLLVSFFSFSQNFSTDDISEAEAKAATGMFTTQRNLNTNNYDIKYARLNLNVDPTQAFISGTVTSHFEAKENMNTVTFELVNNMTVSQVLQRGASLSFTQNSNDEVVITLPQMQNQGVLDSLSISYSGNPISAGFGSFEVDTHEGDPVLWTLSEPFGAKAWWPCKQDLIDKIDLLDVYITSPRFNPSNEEYVAVSNGLELSQTINGSNKTTHFRHQHPIPAYLVAIAVTNYTVYSHTVDNNGNPFEIVNYIYPEDLSYAQQRTPVTVDIMNLYANLFEPYPFADEKYGHAQFGWGGGMEHTTVSFMGGLGRGLIAHELGHQWFGDKVTCGSWQDVWLNEGFATYLAGMVIENLDGEAAFRSWKQDQISSITDRSDGSVYVPAQDTTSVNRIFSSRLTYNKGSMVAHMLRKKLGDAVFFQGLKDYLADPALAYGYAKTPDLIRNMENASGEDLSEFFNDWIYGEGYPRYTIRWNQANAGSLNVKITQFQSNNSVSFFEVPVPLRILGTQGETLDIVLDNTFNDQTFQPVVPFTVSSVQFDPEHNIISKNNQVILGTDDLAMDQQMVLYPNPTSNVINLHKPDALQVNQVRIYNALGQMLYAEAYSETIDVSRFSKGILFFQMETTQGVINKTIVKE</sequence>
<keyword evidence="12" id="KW-0482">Metalloprotease</keyword>
<evidence type="ECO:0000259" key="15">
    <source>
        <dbReference type="Pfam" id="PF17900"/>
    </source>
</evidence>
<evidence type="ECO:0000256" key="5">
    <source>
        <dbReference type="ARBA" id="ARBA00015611"/>
    </source>
</evidence>
<dbReference type="SUPFAM" id="SSF63737">
    <property type="entry name" value="Leukotriene A4 hydrolase N-terminal domain"/>
    <property type="match status" value="1"/>
</dbReference>
<dbReference type="InterPro" id="IPR050344">
    <property type="entry name" value="Peptidase_M1_aminopeptidases"/>
</dbReference>
<dbReference type="GO" id="GO:0006508">
    <property type="term" value="P:proteolysis"/>
    <property type="evidence" value="ECO:0007669"/>
    <property type="project" value="UniProtKB-KW"/>
</dbReference>
<feature type="chain" id="PRO_5003683045" description="Aminopeptidase N" evidence="13">
    <location>
        <begin position="19"/>
        <end position="643"/>
    </location>
</feature>
<dbReference type="Proteomes" id="UP000006049">
    <property type="component" value="Chromosome"/>
</dbReference>
<dbReference type="NCBIfam" id="TIGR04183">
    <property type="entry name" value="Por_Secre_tail"/>
    <property type="match status" value="1"/>
</dbReference>
<evidence type="ECO:0000256" key="10">
    <source>
        <dbReference type="ARBA" id="ARBA00022801"/>
    </source>
</evidence>
<dbReference type="InterPro" id="IPR026444">
    <property type="entry name" value="Secre_tail"/>
</dbReference>
<dbReference type="GO" id="GO:0016285">
    <property type="term" value="F:alanyl aminopeptidase activity"/>
    <property type="evidence" value="ECO:0007669"/>
    <property type="project" value="UniProtKB-EC"/>
</dbReference>
<dbReference type="GO" id="GO:0008270">
    <property type="term" value="F:zinc ion binding"/>
    <property type="evidence" value="ECO:0007669"/>
    <property type="project" value="InterPro"/>
</dbReference>
<dbReference type="SUPFAM" id="SSF55486">
    <property type="entry name" value="Metalloproteases ('zincins'), catalytic domain"/>
    <property type="match status" value="1"/>
</dbReference>
<organism evidence="17 18">
    <name type="scientific">Aequorivita sublithincola (strain DSM 14238 / LMG 21431 / ACAM 643 / 9-3)</name>
    <dbReference type="NCBI Taxonomy" id="746697"/>
    <lineage>
        <taxon>Bacteria</taxon>
        <taxon>Pseudomonadati</taxon>
        <taxon>Bacteroidota</taxon>
        <taxon>Flavobacteriia</taxon>
        <taxon>Flavobacteriales</taxon>
        <taxon>Flavobacteriaceae</taxon>
        <taxon>Aequorivita</taxon>
    </lineage>
</organism>
<feature type="domain" description="Peptidase M1 membrane alanine aminopeptidase" evidence="14">
    <location>
        <begin position="321"/>
        <end position="467"/>
    </location>
</feature>
<comment type="cofactor">
    <cofactor evidence="2">
        <name>Zn(2+)</name>
        <dbReference type="ChEBI" id="CHEBI:29105"/>
    </cofactor>
</comment>
<feature type="signal peptide" evidence="13">
    <location>
        <begin position="1"/>
        <end position="18"/>
    </location>
</feature>
<dbReference type="Gene3D" id="2.60.40.1730">
    <property type="entry name" value="tricorn interacting facor f3 domain"/>
    <property type="match status" value="1"/>
</dbReference>
<keyword evidence="8" id="KW-0479">Metal-binding</keyword>
<evidence type="ECO:0000313" key="17">
    <source>
        <dbReference type="EMBL" id="AFL80768.1"/>
    </source>
</evidence>